<dbReference type="RefSeq" id="XP_017026868.1">
    <property type="nucleotide sequence ID" value="XM_017171379.3"/>
</dbReference>
<evidence type="ECO:0000256" key="1">
    <source>
        <dbReference type="ARBA" id="ARBA00022707"/>
    </source>
</evidence>
<organism evidence="10 11">
    <name type="scientific">Drosophila kikkawai</name>
    <name type="common">Fruit fly</name>
    <dbReference type="NCBI Taxonomy" id="30033"/>
    <lineage>
        <taxon>Eukaryota</taxon>
        <taxon>Metazoa</taxon>
        <taxon>Ecdysozoa</taxon>
        <taxon>Arthropoda</taxon>
        <taxon>Hexapoda</taxon>
        <taxon>Insecta</taxon>
        <taxon>Pterygota</taxon>
        <taxon>Neoptera</taxon>
        <taxon>Endopterygota</taxon>
        <taxon>Diptera</taxon>
        <taxon>Brachycera</taxon>
        <taxon>Muscomorpha</taxon>
        <taxon>Ephydroidea</taxon>
        <taxon>Drosophilidae</taxon>
        <taxon>Drosophila</taxon>
        <taxon>Sophophora</taxon>
    </lineage>
</organism>
<dbReference type="SMART" id="SM00175">
    <property type="entry name" value="RAB"/>
    <property type="match status" value="1"/>
</dbReference>
<dbReference type="InterPro" id="IPR027417">
    <property type="entry name" value="P-loop_NTPase"/>
</dbReference>
<dbReference type="InterPro" id="IPR005225">
    <property type="entry name" value="Small_GTP-bd"/>
</dbReference>
<dbReference type="PANTHER" id="PTHR11711">
    <property type="entry name" value="ADP RIBOSYLATION FACTOR-RELATED"/>
    <property type="match status" value="1"/>
</dbReference>
<dbReference type="NCBIfam" id="TIGR00231">
    <property type="entry name" value="small_GTP"/>
    <property type="match status" value="1"/>
</dbReference>
<dbReference type="FunFam" id="3.40.50.300:FF:000898">
    <property type="entry name" value="ADP-ribosylation factor-like protein 11"/>
    <property type="match status" value="1"/>
</dbReference>
<keyword evidence="8" id="KW-0479">Metal-binding</keyword>
<keyword evidence="1" id="KW-0519">Myristate</keyword>
<evidence type="ECO:0000256" key="5">
    <source>
        <dbReference type="ARBA" id="ARBA00054648"/>
    </source>
</evidence>
<feature type="binding site" evidence="8">
    <location>
        <position position="38"/>
    </location>
    <ligand>
        <name>Mg(2+)</name>
        <dbReference type="ChEBI" id="CHEBI:18420"/>
    </ligand>
</feature>
<dbReference type="PROSITE" id="PS51417">
    <property type="entry name" value="ARF"/>
    <property type="match status" value="1"/>
</dbReference>
<dbReference type="PRINTS" id="PR00328">
    <property type="entry name" value="SAR1GTPBP"/>
</dbReference>
<evidence type="ECO:0000313" key="11">
    <source>
        <dbReference type="RefSeq" id="XP_017026868.1"/>
    </source>
</evidence>
<feature type="binding site" evidence="8">
    <location>
        <position position="55"/>
    </location>
    <ligand>
        <name>Mg(2+)</name>
        <dbReference type="ChEBI" id="CHEBI:18420"/>
    </ligand>
</feature>
<protein>
    <recommendedName>
        <fullName evidence="6">ADP-ribosylation factor-like protein 11</fullName>
    </recommendedName>
</protein>
<gene>
    <name evidence="11" type="primary">Arl4</name>
</gene>
<reference evidence="11" key="1">
    <citation type="submission" date="2025-08" db="UniProtKB">
        <authorList>
            <consortium name="RefSeq"/>
        </authorList>
    </citation>
    <scope>IDENTIFICATION</scope>
    <source>
        <strain evidence="11">14028-0561.14</strain>
        <tissue evidence="11">Whole fly</tissue>
    </source>
</reference>
<dbReference type="GO" id="GO:0051649">
    <property type="term" value="P:establishment of localization in cell"/>
    <property type="evidence" value="ECO:0007669"/>
    <property type="project" value="UniProtKB-ARBA"/>
</dbReference>
<dbReference type="Proteomes" id="UP001652661">
    <property type="component" value="Chromosome 4"/>
</dbReference>
<evidence type="ECO:0000256" key="7">
    <source>
        <dbReference type="PIRSR" id="PIRSR606689-1"/>
    </source>
</evidence>
<dbReference type="PROSITE" id="PS51419">
    <property type="entry name" value="RAB"/>
    <property type="match status" value="1"/>
</dbReference>
<keyword evidence="2 7" id="KW-0547">Nucleotide-binding</keyword>
<evidence type="ECO:0000256" key="6">
    <source>
        <dbReference type="ARBA" id="ARBA00072409"/>
    </source>
</evidence>
<sequence>MGATMVKPLVKNGNILDALPSQGTLHVVMLGLDSAGKTTALYRLKFDQYLNTVPTIGFNCEKVQGTIGKAKGVHFLVWDVGGQEKLRPLWRSYTRCTDGILFVIDSVDAERMEEAKMELMRTAKCPDNQGVPVLILANKQDLPNACGAKELEKLLGLNELHNYATPPNKSVLNSCSSSSSNSNLINGSVSNQSITESSLSVHIKPNLSDQSDEKNTSAFLQYDTHKYKDSGEESTKKCFQNIKQDNYNKTASNTTFRGWYIQPTCAITGEGLQEGLDALYDMILKRRKLNKSHKNRR</sequence>
<evidence type="ECO:0000256" key="4">
    <source>
        <dbReference type="ARBA" id="ARBA00023288"/>
    </source>
</evidence>
<dbReference type="SUPFAM" id="SSF52540">
    <property type="entry name" value="P-loop containing nucleoside triphosphate hydrolases"/>
    <property type="match status" value="1"/>
</dbReference>
<name>A0A6P4IX06_DROKI</name>
<evidence type="ECO:0000256" key="2">
    <source>
        <dbReference type="ARBA" id="ARBA00022741"/>
    </source>
</evidence>
<keyword evidence="10" id="KW-1185">Reference proteome</keyword>
<evidence type="ECO:0000256" key="9">
    <source>
        <dbReference type="RuleBase" id="RU003925"/>
    </source>
</evidence>
<feature type="binding site" evidence="7">
    <location>
        <begin position="138"/>
        <end position="141"/>
    </location>
    <ligand>
        <name>GTP</name>
        <dbReference type="ChEBI" id="CHEBI:37565"/>
    </ligand>
</feature>
<keyword evidence="8" id="KW-0460">Magnesium</keyword>
<feature type="binding site" evidence="7">
    <location>
        <position position="82"/>
    </location>
    <ligand>
        <name>GTP</name>
        <dbReference type="ChEBI" id="CHEBI:37565"/>
    </ligand>
</feature>
<evidence type="ECO:0000256" key="8">
    <source>
        <dbReference type="PIRSR" id="PIRSR606689-2"/>
    </source>
</evidence>
<dbReference type="Pfam" id="PF00025">
    <property type="entry name" value="Arf"/>
    <property type="match status" value="1"/>
</dbReference>
<dbReference type="SMART" id="SM00178">
    <property type="entry name" value="SAR"/>
    <property type="match status" value="1"/>
</dbReference>
<dbReference type="InterPro" id="IPR006689">
    <property type="entry name" value="Small_GTPase_ARF/SAR"/>
</dbReference>
<dbReference type="OrthoDB" id="2011769at2759"/>
<evidence type="ECO:0000256" key="3">
    <source>
        <dbReference type="ARBA" id="ARBA00023134"/>
    </source>
</evidence>
<dbReference type="InterPro" id="IPR024156">
    <property type="entry name" value="Small_GTPase_ARF"/>
</dbReference>
<comment type="function">
    <text evidence="5">May play a role in apoptosis. May act as a tumor suppressor.</text>
</comment>
<feature type="binding site" evidence="7">
    <location>
        <begin position="31"/>
        <end position="38"/>
    </location>
    <ligand>
        <name>GTP</name>
        <dbReference type="ChEBI" id="CHEBI:37565"/>
    </ligand>
</feature>
<dbReference type="Gene3D" id="3.40.50.300">
    <property type="entry name" value="P-loop containing nucleotide triphosphate hydrolases"/>
    <property type="match status" value="2"/>
</dbReference>
<accession>A0A6P4IX06</accession>
<dbReference type="GO" id="GO:0016192">
    <property type="term" value="P:vesicle-mediated transport"/>
    <property type="evidence" value="ECO:0007669"/>
    <property type="project" value="UniProtKB-ARBA"/>
</dbReference>
<dbReference type="AlphaFoldDB" id="A0A6P4IX06"/>
<proteinExistence type="inferred from homology"/>
<comment type="similarity">
    <text evidence="9">Belongs to the small GTPase superfamily. Arf family.</text>
</comment>
<keyword evidence="3 7" id="KW-0342">GTP-binding</keyword>
<dbReference type="GO" id="GO:0003924">
    <property type="term" value="F:GTPase activity"/>
    <property type="evidence" value="ECO:0007669"/>
    <property type="project" value="InterPro"/>
</dbReference>
<keyword evidence="4" id="KW-0449">Lipoprotein</keyword>
<dbReference type="GO" id="GO:0046872">
    <property type="term" value="F:metal ion binding"/>
    <property type="evidence" value="ECO:0007669"/>
    <property type="project" value="UniProtKB-KW"/>
</dbReference>
<dbReference type="GO" id="GO:0048731">
    <property type="term" value="P:system development"/>
    <property type="evidence" value="ECO:0007669"/>
    <property type="project" value="UniProtKB-ARBA"/>
</dbReference>
<evidence type="ECO:0000313" key="10">
    <source>
        <dbReference type="Proteomes" id="UP001652661"/>
    </source>
</evidence>
<dbReference type="GO" id="GO:0005525">
    <property type="term" value="F:GTP binding"/>
    <property type="evidence" value="ECO:0007669"/>
    <property type="project" value="UniProtKB-KW"/>
</dbReference>
<dbReference type="SMART" id="SM00177">
    <property type="entry name" value="ARF"/>
    <property type="match status" value="1"/>
</dbReference>